<dbReference type="PROSITE" id="PS50987">
    <property type="entry name" value="HTH_ARSR_2"/>
    <property type="match status" value="1"/>
</dbReference>
<sequence>MSAALDYFKALSDDTRMRLMHVLNKHELNVNELVSILEMGQSRVSRHLKILTGAGLLVSRRDGLWVFYAAPAEGEGRDFLDAVAPFIAEDMTLQGDMAMAEKIIEERALKTRQFFNAIAEDWDELNREVLGGFDLAGAVAEAMPAASVDGAPACRVAVDLGCGTGTVLERMLPRAQEVIGVDGSPRMLEMARRRLADAGARVSLRIGELDHLPLRDGEADFASINMVLHHLSEPVAALREIGRTLRTGGLLFLSDFDHHDNERMRTDYGDRWLGFDRAALTARLSEAGFVVRRADLREVSKGLSLHLIVAEKS</sequence>
<dbReference type="Pfam" id="PF01022">
    <property type="entry name" value="HTH_5"/>
    <property type="match status" value="1"/>
</dbReference>
<proteinExistence type="predicted"/>
<feature type="domain" description="HTH arsR-type" evidence="1">
    <location>
        <begin position="1"/>
        <end position="91"/>
    </location>
</feature>
<dbReference type="Proteomes" id="UP001180616">
    <property type="component" value="Chromosome"/>
</dbReference>
<reference evidence="2" key="1">
    <citation type="submission" date="2023-09" db="EMBL/GenBank/DDBJ databases">
        <authorList>
            <consortium name="CW5 consortium"/>
            <person name="Lu C.-W."/>
        </authorList>
    </citation>
    <scope>NUCLEOTIDE SEQUENCE</scope>
    <source>
        <strain evidence="2">KPS</strain>
    </source>
</reference>
<dbReference type="NCBIfam" id="NF033788">
    <property type="entry name" value="HTH_metalloreg"/>
    <property type="match status" value="1"/>
</dbReference>
<evidence type="ECO:0000313" key="3">
    <source>
        <dbReference type="Proteomes" id="UP001180616"/>
    </source>
</evidence>
<dbReference type="EMBL" id="CP133659">
    <property type="protein sequence ID" value="WMW64919.1"/>
    <property type="molecule type" value="Genomic_DNA"/>
</dbReference>
<dbReference type="CDD" id="cd00090">
    <property type="entry name" value="HTH_ARSR"/>
    <property type="match status" value="1"/>
</dbReference>
<dbReference type="Gene3D" id="3.40.50.150">
    <property type="entry name" value="Vaccinia Virus protein VP39"/>
    <property type="match status" value="1"/>
</dbReference>
<dbReference type="InterPro" id="IPR013216">
    <property type="entry name" value="Methyltransf_11"/>
</dbReference>
<dbReference type="PANTHER" id="PTHR43861">
    <property type="entry name" value="TRANS-ACONITATE 2-METHYLTRANSFERASE-RELATED"/>
    <property type="match status" value="1"/>
</dbReference>
<organism evidence="2 3">
    <name type="scientific">Nitratidesulfovibrio liaohensis</name>
    <dbReference type="NCBI Taxonomy" id="2604158"/>
    <lineage>
        <taxon>Bacteria</taxon>
        <taxon>Pseudomonadati</taxon>
        <taxon>Thermodesulfobacteriota</taxon>
        <taxon>Desulfovibrionia</taxon>
        <taxon>Desulfovibrionales</taxon>
        <taxon>Desulfovibrionaceae</taxon>
        <taxon>Nitratidesulfovibrio</taxon>
    </lineage>
</organism>
<name>A0ABY9R2C9_9BACT</name>
<dbReference type="CDD" id="cd02440">
    <property type="entry name" value="AdoMet_MTases"/>
    <property type="match status" value="1"/>
</dbReference>
<dbReference type="Gene3D" id="1.10.10.10">
    <property type="entry name" value="Winged helix-like DNA-binding domain superfamily/Winged helix DNA-binding domain"/>
    <property type="match status" value="1"/>
</dbReference>
<dbReference type="Pfam" id="PF08241">
    <property type="entry name" value="Methyltransf_11"/>
    <property type="match status" value="1"/>
</dbReference>
<protein>
    <submittedName>
        <fullName evidence="2">Metalloregulator ArsR/SmtB family transcription factor</fullName>
    </submittedName>
</protein>
<dbReference type="PRINTS" id="PR00778">
    <property type="entry name" value="HTHARSR"/>
</dbReference>
<gene>
    <name evidence="2" type="ORF">KPS_002995</name>
</gene>
<dbReference type="SUPFAM" id="SSF46785">
    <property type="entry name" value="Winged helix' DNA-binding domain"/>
    <property type="match status" value="1"/>
</dbReference>
<dbReference type="InterPro" id="IPR036390">
    <property type="entry name" value="WH_DNA-bd_sf"/>
</dbReference>
<evidence type="ECO:0000313" key="2">
    <source>
        <dbReference type="EMBL" id="WMW64919.1"/>
    </source>
</evidence>
<accession>A0ABY9R2C9</accession>
<keyword evidence="3" id="KW-1185">Reference proteome</keyword>
<dbReference type="RefSeq" id="WP_309540974.1">
    <property type="nucleotide sequence ID" value="NZ_CP133659.1"/>
</dbReference>
<dbReference type="InterPro" id="IPR029063">
    <property type="entry name" value="SAM-dependent_MTases_sf"/>
</dbReference>
<dbReference type="SMART" id="SM00418">
    <property type="entry name" value="HTH_ARSR"/>
    <property type="match status" value="1"/>
</dbReference>
<evidence type="ECO:0000259" key="1">
    <source>
        <dbReference type="PROSITE" id="PS50987"/>
    </source>
</evidence>
<dbReference type="InterPro" id="IPR001845">
    <property type="entry name" value="HTH_ArsR_DNA-bd_dom"/>
</dbReference>
<dbReference type="InterPro" id="IPR036388">
    <property type="entry name" value="WH-like_DNA-bd_sf"/>
</dbReference>
<dbReference type="InterPro" id="IPR011991">
    <property type="entry name" value="ArsR-like_HTH"/>
</dbReference>
<dbReference type="SUPFAM" id="SSF53335">
    <property type="entry name" value="S-adenosyl-L-methionine-dependent methyltransferases"/>
    <property type="match status" value="1"/>
</dbReference>